<dbReference type="PANTHER" id="PTHR24264">
    <property type="entry name" value="TRYPSIN-RELATED"/>
    <property type="match status" value="1"/>
</dbReference>
<comment type="similarity">
    <text evidence="7">Belongs to the peptidase S1 family. CLIP subfamily.</text>
</comment>
<keyword evidence="4 8" id="KW-0378">Hydrolase</keyword>
<accession>A0A9P0IPY1</accession>
<evidence type="ECO:0000313" key="11">
    <source>
        <dbReference type="EMBL" id="CAH1708979.1"/>
    </source>
</evidence>
<reference evidence="11" key="2">
    <citation type="submission" date="2022-10" db="EMBL/GenBank/DDBJ databases">
        <authorList>
            <consortium name="ENA_rothamsted_submissions"/>
            <consortium name="culmorum"/>
            <person name="King R."/>
        </authorList>
    </citation>
    <scope>NUCLEOTIDE SEQUENCE</scope>
</reference>
<keyword evidence="12" id="KW-1185">Reference proteome</keyword>
<protein>
    <recommendedName>
        <fullName evidence="10">Peptidase S1 domain-containing protein</fullName>
    </recommendedName>
</protein>
<keyword evidence="6" id="KW-1015">Disulfide bond</keyword>
<name>A0A9P0IPY1_9DIPT</name>
<dbReference type="Proteomes" id="UP001153620">
    <property type="component" value="Chromosome 1"/>
</dbReference>
<dbReference type="GO" id="GO:0005615">
    <property type="term" value="C:extracellular space"/>
    <property type="evidence" value="ECO:0007669"/>
    <property type="project" value="TreeGrafter"/>
</dbReference>
<dbReference type="GO" id="GO:0035008">
    <property type="term" value="P:positive regulation of melanization defense response"/>
    <property type="evidence" value="ECO:0007669"/>
    <property type="project" value="UniProtKB-ARBA"/>
</dbReference>
<dbReference type="AlphaFoldDB" id="A0A9P0IPY1"/>
<evidence type="ECO:0000256" key="9">
    <source>
        <dbReference type="SAM" id="SignalP"/>
    </source>
</evidence>
<evidence type="ECO:0000256" key="8">
    <source>
        <dbReference type="RuleBase" id="RU363034"/>
    </source>
</evidence>
<keyword evidence="3 8" id="KW-0645">Protease</keyword>
<gene>
    <name evidence="11" type="ORF">CHIRRI_LOCUS959</name>
</gene>
<dbReference type="InterPro" id="IPR009003">
    <property type="entry name" value="Peptidase_S1_PA"/>
</dbReference>
<feature type="signal peptide" evidence="9">
    <location>
        <begin position="1"/>
        <end position="18"/>
    </location>
</feature>
<organism evidence="11 12">
    <name type="scientific">Chironomus riparius</name>
    <dbReference type="NCBI Taxonomy" id="315576"/>
    <lineage>
        <taxon>Eukaryota</taxon>
        <taxon>Metazoa</taxon>
        <taxon>Ecdysozoa</taxon>
        <taxon>Arthropoda</taxon>
        <taxon>Hexapoda</taxon>
        <taxon>Insecta</taxon>
        <taxon>Pterygota</taxon>
        <taxon>Neoptera</taxon>
        <taxon>Endopterygota</taxon>
        <taxon>Diptera</taxon>
        <taxon>Nematocera</taxon>
        <taxon>Chironomoidea</taxon>
        <taxon>Chironomidae</taxon>
        <taxon>Chironominae</taxon>
        <taxon>Chironomus</taxon>
    </lineage>
</organism>
<keyword evidence="5 8" id="KW-0720">Serine protease</keyword>
<evidence type="ECO:0000256" key="1">
    <source>
        <dbReference type="ARBA" id="ARBA00004613"/>
    </source>
</evidence>
<dbReference type="GO" id="GO:0160032">
    <property type="term" value="P:Toll receptor ligand protein activation cascade"/>
    <property type="evidence" value="ECO:0007669"/>
    <property type="project" value="UniProtKB-ARBA"/>
</dbReference>
<evidence type="ECO:0000313" key="12">
    <source>
        <dbReference type="Proteomes" id="UP001153620"/>
    </source>
</evidence>
<dbReference type="InterPro" id="IPR043504">
    <property type="entry name" value="Peptidase_S1_PA_chymotrypsin"/>
</dbReference>
<proteinExistence type="inferred from homology"/>
<dbReference type="InterPro" id="IPR018114">
    <property type="entry name" value="TRYPSIN_HIS"/>
</dbReference>
<dbReference type="GO" id="GO:0006508">
    <property type="term" value="P:proteolysis"/>
    <property type="evidence" value="ECO:0007669"/>
    <property type="project" value="UniProtKB-KW"/>
</dbReference>
<sequence length="411" mass="46698">MNTLKKISLILFLSTTYSKPQQNSFLIGTKCITRANETGVCKYYKNCHHLAEKVRNRIVKQEDIFKCDSQGVICCTPDVPTTTTRIINNYAIRFQSRIGIKGKISKESMQRFKRIGWFGIDLKIIFIFTECREYSKYTKKITHIAGTSSNPEPIATITDKCQHNYIQLVVGGKSAHQHEFPHQAHIGYKTQTGIEWSCGGSLVSSNYVLTAAHCNDSKHNGKIKFIKLGMIDRLQNDNNVFIYNVTKVIKHPQYSPRTFNNDIALLKLENDVNFSEFIYPICLPTRQHNEPNVILTGLGKTGGSDEQSQKLMKVELRKFSNKECQEIIETINITRNMMCYGSRVEQKDSCGGDSGGPIQILNDRESYCTYKLIGIVSFGYANCGMIGVPGVYVNVYNYLSWIEDIVWNNAR</sequence>
<dbReference type="SMART" id="SM00020">
    <property type="entry name" value="Tryp_SPc"/>
    <property type="match status" value="1"/>
</dbReference>
<evidence type="ECO:0000256" key="2">
    <source>
        <dbReference type="ARBA" id="ARBA00022525"/>
    </source>
</evidence>
<dbReference type="CDD" id="cd00190">
    <property type="entry name" value="Tryp_SPc"/>
    <property type="match status" value="1"/>
</dbReference>
<dbReference type="InterPro" id="IPR050127">
    <property type="entry name" value="Serine_Proteases_S1"/>
</dbReference>
<dbReference type="Pfam" id="PF00089">
    <property type="entry name" value="Trypsin"/>
    <property type="match status" value="1"/>
</dbReference>
<dbReference type="Gene3D" id="2.40.10.10">
    <property type="entry name" value="Trypsin-like serine proteases"/>
    <property type="match status" value="1"/>
</dbReference>
<dbReference type="PROSITE" id="PS00135">
    <property type="entry name" value="TRYPSIN_SER"/>
    <property type="match status" value="1"/>
</dbReference>
<keyword evidence="2" id="KW-0964">Secreted</keyword>
<reference evidence="11" key="1">
    <citation type="submission" date="2022-01" db="EMBL/GenBank/DDBJ databases">
        <authorList>
            <person name="King R."/>
        </authorList>
    </citation>
    <scope>NUCLEOTIDE SEQUENCE</scope>
</reference>
<dbReference type="PROSITE" id="PS50240">
    <property type="entry name" value="TRYPSIN_DOM"/>
    <property type="match status" value="1"/>
</dbReference>
<dbReference type="InterPro" id="IPR001254">
    <property type="entry name" value="Trypsin_dom"/>
</dbReference>
<evidence type="ECO:0000256" key="4">
    <source>
        <dbReference type="ARBA" id="ARBA00022801"/>
    </source>
</evidence>
<comment type="subcellular location">
    <subcellularLocation>
        <location evidence="1">Secreted</location>
    </subcellularLocation>
</comment>
<dbReference type="EMBL" id="OU895877">
    <property type="protein sequence ID" value="CAH1708979.1"/>
    <property type="molecule type" value="Genomic_DNA"/>
</dbReference>
<evidence type="ECO:0000256" key="6">
    <source>
        <dbReference type="ARBA" id="ARBA00023157"/>
    </source>
</evidence>
<evidence type="ECO:0000256" key="7">
    <source>
        <dbReference type="ARBA" id="ARBA00024195"/>
    </source>
</evidence>
<evidence type="ECO:0000256" key="5">
    <source>
        <dbReference type="ARBA" id="ARBA00022825"/>
    </source>
</evidence>
<evidence type="ECO:0000259" key="10">
    <source>
        <dbReference type="PROSITE" id="PS50240"/>
    </source>
</evidence>
<evidence type="ECO:0000256" key="3">
    <source>
        <dbReference type="ARBA" id="ARBA00022670"/>
    </source>
</evidence>
<feature type="domain" description="Peptidase S1" evidence="10">
    <location>
        <begin position="169"/>
        <end position="407"/>
    </location>
</feature>
<dbReference type="PANTHER" id="PTHR24264:SF15">
    <property type="entry name" value="RIKEN CDNA 2210010C04 GENE"/>
    <property type="match status" value="1"/>
</dbReference>
<dbReference type="FunFam" id="2.40.10.10:FF:000015">
    <property type="entry name" value="Atrial natriuretic peptide-converting enzyme"/>
    <property type="match status" value="1"/>
</dbReference>
<dbReference type="InterPro" id="IPR001314">
    <property type="entry name" value="Peptidase_S1A"/>
</dbReference>
<keyword evidence="9" id="KW-0732">Signal</keyword>
<dbReference type="PROSITE" id="PS00134">
    <property type="entry name" value="TRYPSIN_HIS"/>
    <property type="match status" value="1"/>
</dbReference>
<dbReference type="SUPFAM" id="SSF50494">
    <property type="entry name" value="Trypsin-like serine proteases"/>
    <property type="match status" value="1"/>
</dbReference>
<dbReference type="PRINTS" id="PR00722">
    <property type="entry name" value="CHYMOTRYPSIN"/>
</dbReference>
<dbReference type="GO" id="GO:0004252">
    <property type="term" value="F:serine-type endopeptidase activity"/>
    <property type="evidence" value="ECO:0007669"/>
    <property type="project" value="InterPro"/>
</dbReference>
<feature type="chain" id="PRO_5040105180" description="Peptidase S1 domain-containing protein" evidence="9">
    <location>
        <begin position="19"/>
        <end position="411"/>
    </location>
</feature>
<dbReference type="InterPro" id="IPR033116">
    <property type="entry name" value="TRYPSIN_SER"/>
</dbReference>
<dbReference type="GO" id="GO:0050832">
    <property type="term" value="P:defense response to fungus"/>
    <property type="evidence" value="ECO:0007669"/>
    <property type="project" value="UniProtKB-ARBA"/>
</dbReference>